<dbReference type="GO" id="GO:0005047">
    <property type="term" value="F:signal recognition particle binding"/>
    <property type="evidence" value="ECO:0007669"/>
    <property type="project" value="InterPro"/>
</dbReference>
<name>A0A0D0DQB8_9AGAM</name>
<evidence type="ECO:0000256" key="4">
    <source>
        <dbReference type="ARBA" id="ARBA00022490"/>
    </source>
</evidence>
<evidence type="ECO:0000256" key="5">
    <source>
        <dbReference type="ARBA" id="ARBA00022884"/>
    </source>
</evidence>
<reference evidence="13" key="2">
    <citation type="submission" date="2015-01" db="EMBL/GenBank/DDBJ databases">
        <title>Evolutionary Origins and Diversification of the Mycorrhizal Mutualists.</title>
        <authorList>
            <consortium name="DOE Joint Genome Institute"/>
            <consortium name="Mycorrhizal Genomics Consortium"/>
            <person name="Kohler A."/>
            <person name="Kuo A."/>
            <person name="Nagy L.G."/>
            <person name="Floudas D."/>
            <person name="Copeland A."/>
            <person name="Barry K.W."/>
            <person name="Cichocki N."/>
            <person name="Veneault-Fourrey C."/>
            <person name="LaButti K."/>
            <person name="Lindquist E.A."/>
            <person name="Lipzen A."/>
            <person name="Lundell T."/>
            <person name="Morin E."/>
            <person name="Murat C."/>
            <person name="Riley R."/>
            <person name="Ohm R."/>
            <person name="Sun H."/>
            <person name="Tunlid A."/>
            <person name="Henrissat B."/>
            <person name="Grigoriev I.V."/>
            <person name="Hibbett D.S."/>
            <person name="Martin F."/>
        </authorList>
    </citation>
    <scope>NUCLEOTIDE SEQUENCE [LARGE SCALE GENOMIC DNA]</scope>
    <source>
        <strain evidence="13">Ve08.2h10</strain>
    </source>
</reference>
<reference evidence="12 13" key="1">
    <citation type="submission" date="2014-04" db="EMBL/GenBank/DDBJ databases">
        <authorList>
            <consortium name="DOE Joint Genome Institute"/>
            <person name="Kuo A."/>
            <person name="Kohler A."/>
            <person name="Jargeat P."/>
            <person name="Nagy L.G."/>
            <person name="Floudas D."/>
            <person name="Copeland A."/>
            <person name="Barry K.W."/>
            <person name="Cichocki N."/>
            <person name="Veneault-Fourrey C."/>
            <person name="LaButti K."/>
            <person name="Lindquist E.A."/>
            <person name="Lipzen A."/>
            <person name="Lundell T."/>
            <person name="Morin E."/>
            <person name="Murat C."/>
            <person name="Sun H."/>
            <person name="Tunlid A."/>
            <person name="Henrissat B."/>
            <person name="Grigoriev I.V."/>
            <person name="Hibbett D.S."/>
            <person name="Martin F."/>
            <person name="Nordberg H.P."/>
            <person name="Cantor M.N."/>
            <person name="Hua S.X."/>
        </authorList>
    </citation>
    <scope>NUCLEOTIDE SEQUENCE [LARGE SCALE GENOMIC DNA]</scope>
    <source>
        <strain evidence="12 13">Ve08.2h10</strain>
    </source>
</reference>
<dbReference type="CDD" id="cd15481">
    <property type="entry name" value="SRP68-RBD"/>
    <property type="match status" value="1"/>
</dbReference>
<comment type="function">
    <text evidence="10">Component of the signal recognition particle (SRP) complex, a ribonucleoprotein complex that mediates the cotranslational targeting of secretory and membrane proteins to the endoplasmic reticulum (ER). The SRP complex interacts with the signal sequence in nascent secretory and membrane proteins and directs them to the membrane of the ER.</text>
</comment>
<keyword evidence="13" id="KW-1185">Reference proteome</keyword>
<evidence type="ECO:0000256" key="9">
    <source>
        <dbReference type="ARBA" id="ARBA00029498"/>
    </source>
</evidence>
<evidence type="ECO:0000256" key="6">
    <source>
        <dbReference type="ARBA" id="ARBA00023135"/>
    </source>
</evidence>
<keyword evidence="7" id="KW-0539">Nucleus</keyword>
<keyword evidence="8 10" id="KW-0687">Ribonucleoprotein</keyword>
<dbReference type="GO" id="GO:0030942">
    <property type="term" value="F:endoplasmic reticulum signal peptide binding"/>
    <property type="evidence" value="ECO:0007669"/>
    <property type="project" value="InterPro"/>
</dbReference>
<evidence type="ECO:0000256" key="1">
    <source>
        <dbReference type="ARBA" id="ARBA00004496"/>
    </source>
</evidence>
<dbReference type="InterPro" id="IPR034652">
    <property type="entry name" value="SRP68-RBD"/>
</dbReference>
<dbReference type="Gene3D" id="1.10.3450.40">
    <property type="entry name" value="Signal recognition particle, SRP68 subunit, RNA-binding domain"/>
    <property type="match status" value="1"/>
</dbReference>
<comment type="similarity">
    <text evidence="3 10">Belongs to the SRP68 family.</text>
</comment>
<evidence type="ECO:0000313" key="13">
    <source>
        <dbReference type="Proteomes" id="UP000054538"/>
    </source>
</evidence>
<comment type="subcellular location">
    <subcellularLocation>
        <location evidence="1 10">Cytoplasm</location>
    </subcellularLocation>
    <subcellularLocation>
        <location evidence="2">Nucleus</location>
        <location evidence="2">Nucleolus</location>
    </subcellularLocation>
</comment>
<keyword evidence="5 10" id="KW-0694">RNA-binding</keyword>
<organism evidence="12 13">
    <name type="scientific">Paxillus rubicundulus Ve08.2h10</name>
    <dbReference type="NCBI Taxonomy" id="930991"/>
    <lineage>
        <taxon>Eukaryota</taxon>
        <taxon>Fungi</taxon>
        <taxon>Dikarya</taxon>
        <taxon>Basidiomycota</taxon>
        <taxon>Agaricomycotina</taxon>
        <taxon>Agaricomycetes</taxon>
        <taxon>Agaricomycetidae</taxon>
        <taxon>Boletales</taxon>
        <taxon>Paxilineae</taxon>
        <taxon>Paxillaceae</taxon>
        <taxon>Paxillus</taxon>
    </lineage>
</organism>
<dbReference type="FunCoup" id="A0A0D0DQB8">
    <property type="interactions" value="641"/>
</dbReference>
<keyword evidence="4 10" id="KW-0963">Cytoplasm</keyword>
<evidence type="ECO:0000256" key="11">
    <source>
        <dbReference type="SAM" id="MobiDB-lite"/>
    </source>
</evidence>
<dbReference type="OrthoDB" id="10255118at2759"/>
<protein>
    <recommendedName>
        <fullName evidence="9 10">Signal recognition particle subunit SRP68</fullName>
        <shortName evidence="10">SRP68</shortName>
    </recommendedName>
</protein>
<evidence type="ECO:0000256" key="10">
    <source>
        <dbReference type="PIRNR" id="PIRNR038995"/>
    </source>
</evidence>
<dbReference type="GO" id="GO:0006614">
    <property type="term" value="P:SRP-dependent cotranslational protein targeting to membrane"/>
    <property type="evidence" value="ECO:0007669"/>
    <property type="project" value="InterPro"/>
</dbReference>
<feature type="compositionally biased region" description="Basic and acidic residues" evidence="11">
    <location>
        <begin position="588"/>
        <end position="598"/>
    </location>
</feature>
<keyword evidence="6 10" id="KW-0733">Signal recognition particle</keyword>
<feature type="region of interest" description="Disordered" evidence="11">
    <location>
        <begin position="291"/>
        <end position="313"/>
    </location>
</feature>
<accession>A0A0D0DQB8</accession>
<dbReference type="Pfam" id="PF16969">
    <property type="entry name" value="SRP68"/>
    <property type="match status" value="1"/>
</dbReference>
<dbReference type="EMBL" id="KN825102">
    <property type="protein sequence ID" value="KIK94503.1"/>
    <property type="molecule type" value="Genomic_DNA"/>
</dbReference>
<evidence type="ECO:0000256" key="2">
    <source>
        <dbReference type="ARBA" id="ARBA00004604"/>
    </source>
</evidence>
<evidence type="ECO:0000256" key="3">
    <source>
        <dbReference type="ARBA" id="ARBA00009352"/>
    </source>
</evidence>
<dbReference type="AlphaFoldDB" id="A0A0D0DQB8"/>
<dbReference type="PIRSF" id="PIRSF038995">
    <property type="entry name" value="SRP68"/>
    <property type="match status" value="1"/>
</dbReference>
<feature type="region of interest" description="Disordered" evidence="11">
    <location>
        <begin position="566"/>
        <end position="607"/>
    </location>
</feature>
<dbReference type="InterPro" id="IPR038253">
    <property type="entry name" value="SRP68_N_sf"/>
</dbReference>
<dbReference type="GO" id="GO:0008312">
    <property type="term" value="F:7S RNA binding"/>
    <property type="evidence" value="ECO:0007669"/>
    <property type="project" value="InterPro"/>
</dbReference>
<dbReference type="Proteomes" id="UP000054538">
    <property type="component" value="Unassembled WGS sequence"/>
</dbReference>
<dbReference type="PANTHER" id="PTHR12860:SF0">
    <property type="entry name" value="SIGNAL RECOGNITION PARTICLE SUBUNIT SRP68"/>
    <property type="match status" value="1"/>
</dbReference>
<dbReference type="STRING" id="930991.A0A0D0DQB8"/>
<dbReference type="GO" id="GO:0005730">
    <property type="term" value="C:nucleolus"/>
    <property type="evidence" value="ECO:0007669"/>
    <property type="project" value="UniProtKB-SubCell"/>
</dbReference>
<dbReference type="PANTHER" id="PTHR12860">
    <property type="entry name" value="SIGNAL RECOGNITION PARTICLE 68 KDA PROTEIN"/>
    <property type="match status" value="1"/>
</dbReference>
<proteinExistence type="inferred from homology"/>
<dbReference type="InParanoid" id="A0A0D0DQB8"/>
<evidence type="ECO:0000313" key="12">
    <source>
        <dbReference type="EMBL" id="KIK94503.1"/>
    </source>
</evidence>
<evidence type="ECO:0000256" key="8">
    <source>
        <dbReference type="ARBA" id="ARBA00023274"/>
    </source>
</evidence>
<gene>
    <name evidence="12" type="ORF">PAXRUDRAFT_142672</name>
</gene>
<dbReference type="InterPro" id="IPR026258">
    <property type="entry name" value="SRP68"/>
</dbReference>
<evidence type="ECO:0000256" key="7">
    <source>
        <dbReference type="ARBA" id="ARBA00023242"/>
    </source>
</evidence>
<dbReference type="HOGENOM" id="CLU_018649_0_1_1"/>
<dbReference type="GO" id="GO:0005786">
    <property type="term" value="C:signal recognition particle, endoplasmic reticulum targeting"/>
    <property type="evidence" value="ECO:0007669"/>
    <property type="project" value="UniProtKB-KW"/>
</dbReference>
<sequence>MYWLTALQLANEQRSAYGLRYNDFPRYRKHCANRTHRLRSTLRMTHGKGRDFKKLPPLTAENIKEGHLQLLLFEAERAWAYSQDLVAQSLLPANEPQSGTLRHSATGRFRRAVHWSTQLLSHCQSLYASSRLMPSSLIQATVYTLILNGRFLRYRDDFEDALIQLSVARSLLDELAERAGTSRDQALATLFSDEIGPEIRYCAHELGREKAYDIDAIAKELSGKHRGEIVEGYERLIKAFREEGMGAGKGEGKKKLETLVWEGQPVPVRNPELVDVLLKVQEAEAKIAVPRDAGESDVADDKGKKKGKPETGLGSKKGVAAYDAVLLALSDAEDVARKFVEAQQSTGSTSASAAGTRDIQFVHAYIVFQLLSRRIQRDLLLVSTLLSSHPPRAQGSAKMKKEQVDARLYPAVVKLLETVVQSLTQIRSLSIVDESLDLASAVEARLTYTKARRCFFLAQCYVSVKKYAEASTLIQHATLHLRETRSVISTLVDTSTHADTSYPLPRASLDILESTISAASLSTKNEWFAYNGGTLDGDASAYKKPLFFDIALNYVQLDMNRLLERAGKAPPTRQNEDREAPVLQPAKTRLEEVVRPETPEPAVQAKGGLGSLLGGWWGRK</sequence>